<reference evidence="1 2" key="1">
    <citation type="journal article" date="2018" name="Sci. Rep.">
        <title>Genomic signatures of local adaptation to the degree of environmental predictability in rotifers.</title>
        <authorList>
            <person name="Franch-Gras L."/>
            <person name="Hahn C."/>
            <person name="Garcia-Roger E.M."/>
            <person name="Carmona M.J."/>
            <person name="Serra M."/>
            <person name="Gomez A."/>
        </authorList>
    </citation>
    <scope>NUCLEOTIDE SEQUENCE [LARGE SCALE GENOMIC DNA]</scope>
    <source>
        <strain evidence="1">HYR1</strain>
    </source>
</reference>
<accession>A0A3M7QKZ8</accession>
<comment type="caution">
    <text evidence="1">The sequence shown here is derived from an EMBL/GenBank/DDBJ whole genome shotgun (WGS) entry which is preliminary data.</text>
</comment>
<evidence type="ECO:0000313" key="2">
    <source>
        <dbReference type="Proteomes" id="UP000276133"/>
    </source>
</evidence>
<gene>
    <name evidence="1" type="ORF">BpHYR1_032895</name>
</gene>
<dbReference type="Proteomes" id="UP000276133">
    <property type="component" value="Unassembled WGS sequence"/>
</dbReference>
<name>A0A3M7QKZ8_BRAPC</name>
<dbReference type="EMBL" id="REGN01005809">
    <property type="protein sequence ID" value="RNA11949.1"/>
    <property type="molecule type" value="Genomic_DNA"/>
</dbReference>
<evidence type="ECO:0000313" key="1">
    <source>
        <dbReference type="EMBL" id="RNA11949.1"/>
    </source>
</evidence>
<proteinExistence type="predicted"/>
<sequence>MFPKNPNNSKFKKVLGNIYYVNNFPNLLSALFPHLIYFKPLIANKFLINIIQRRQILTF</sequence>
<keyword evidence="2" id="KW-1185">Reference proteome</keyword>
<protein>
    <submittedName>
        <fullName evidence="1">Uncharacterized protein</fullName>
    </submittedName>
</protein>
<organism evidence="1 2">
    <name type="scientific">Brachionus plicatilis</name>
    <name type="common">Marine rotifer</name>
    <name type="synonym">Brachionus muelleri</name>
    <dbReference type="NCBI Taxonomy" id="10195"/>
    <lineage>
        <taxon>Eukaryota</taxon>
        <taxon>Metazoa</taxon>
        <taxon>Spiralia</taxon>
        <taxon>Gnathifera</taxon>
        <taxon>Rotifera</taxon>
        <taxon>Eurotatoria</taxon>
        <taxon>Monogononta</taxon>
        <taxon>Pseudotrocha</taxon>
        <taxon>Ploima</taxon>
        <taxon>Brachionidae</taxon>
        <taxon>Brachionus</taxon>
    </lineage>
</organism>
<dbReference type="AlphaFoldDB" id="A0A3M7QKZ8"/>